<dbReference type="InterPro" id="IPR012763">
    <property type="entry name" value="DNA_pol_III_sug/sutau_N"/>
</dbReference>
<keyword evidence="3 14" id="KW-0808">Transferase</keyword>
<gene>
    <name evidence="14" type="primary">dnaX</name>
    <name evidence="14" type="ORF">DDE84_11340</name>
</gene>
<keyword evidence="8" id="KW-0862">Zinc</keyword>
<dbReference type="InterPro" id="IPR045085">
    <property type="entry name" value="HLD_clamp_pol_III_gamma_tau"/>
</dbReference>
<dbReference type="Pfam" id="PF22608">
    <property type="entry name" value="DNAX_ATPase_lid"/>
    <property type="match status" value="1"/>
</dbReference>
<dbReference type="GeneID" id="78128268"/>
<reference evidence="14 15" key="1">
    <citation type="submission" date="2018-04" db="EMBL/GenBank/DDBJ databases">
        <authorList>
            <person name="Eckel V.P."/>
            <person name="Vogel R.F."/>
        </authorList>
    </citation>
    <scope>NUCLEOTIDE SEQUENCE [LARGE SCALE GENOMIC DNA]</scope>
    <source>
        <strain evidence="15">TMW 2.1764</strain>
    </source>
</reference>
<dbReference type="EMBL" id="QDAG01000014">
    <property type="protein sequence ID" value="KAE8126345.1"/>
    <property type="molecule type" value="Genomic_DNA"/>
</dbReference>
<evidence type="ECO:0000256" key="2">
    <source>
        <dbReference type="ARBA" id="ARBA00012417"/>
    </source>
</evidence>
<dbReference type="GO" id="GO:0003677">
    <property type="term" value="F:DNA binding"/>
    <property type="evidence" value="ECO:0007669"/>
    <property type="project" value="InterPro"/>
</dbReference>
<dbReference type="SUPFAM" id="SSF48019">
    <property type="entry name" value="post-AAA+ oligomerization domain-like"/>
    <property type="match status" value="1"/>
</dbReference>
<dbReference type="Gene3D" id="1.10.8.60">
    <property type="match status" value="1"/>
</dbReference>
<dbReference type="InterPro" id="IPR050238">
    <property type="entry name" value="DNA_Rep/Repair_Clamp_Loader"/>
</dbReference>
<keyword evidence="6" id="KW-0479">Metal-binding</keyword>
<dbReference type="InterPro" id="IPR008921">
    <property type="entry name" value="DNA_pol3_clamp-load_cplx_C"/>
</dbReference>
<feature type="compositionally biased region" description="Polar residues" evidence="12">
    <location>
        <begin position="985"/>
        <end position="997"/>
    </location>
</feature>
<proteinExistence type="inferred from homology"/>
<keyword evidence="4 14" id="KW-0548">Nucleotidyltransferase</keyword>
<evidence type="ECO:0000313" key="15">
    <source>
        <dbReference type="Proteomes" id="UP000325415"/>
    </source>
</evidence>
<feature type="compositionally biased region" description="Polar residues" evidence="12">
    <location>
        <begin position="787"/>
        <end position="798"/>
    </location>
</feature>
<dbReference type="GO" id="GO:0006261">
    <property type="term" value="P:DNA-templated DNA replication"/>
    <property type="evidence" value="ECO:0007669"/>
    <property type="project" value="TreeGrafter"/>
</dbReference>
<feature type="region of interest" description="Disordered" evidence="12">
    <location>
        <begin position="721"/>
        <end position="917"/>
    </location>
</feature>
<feature type="compositionally biased region" description="Polar residues" evidence="12">
    <location>
        <begin position="754"/>
        <end position="765"/>
    </location>
</feature>
<dbReference type="Gene3D" id="3.40.50.300">
    <property type="entry name" value="P-loop containing nucleotide triphosphate hydrolases"/>
    <property type="match status" value="1"/>
</dbReference>
<feature type="region of interest" description="Disordered" evidence="12">
    <location>
        <begin position="392"/>
        <end position="433"/>
    </location>
</feature>
<feature type="region of interest" description="Disordered" evidence="12">
    <location>
        <begin position="452"/>
        <end position="561"/>
    </location>
</feature>
<feature type="compositionally biased region" description="Polar residues" evidence="12">
    <location>
        <begin position="907"/>
        <end position="917"/>
    </location>
</feature>
<accession>A0A5N6RWU7</accession>
<protein>
    <recommendedName>
        <fullName evidence="2">DNA-directed DNA polymerase</fullName>
        <ecNumber evidence="2">2.7.7.7</ecNumber>
    </recommendedName>
</protein>
<feature type="compositionally biased region" description="Basic and acidic residues" evidence="12">
    <location>
        <begin position="831"/>
        <end position="846"/>
    </location>
</feature>
<feature type="region of interest" description="Disordered" evidence="12">
    <location>
        <begin position="933"/>
        <end position="1066"/>
    </location>
</feature>
<keyword evidence="15" id="KW-1185">Reference proteome</keyword>
<dbReference type="OrthoDB" id="9810148at2"/>
<dbReference type="FunFam" id="3.40.50.300:FF:000014">
    <property type="entry name" value="DNA polymerase III subunit gamma/tau"/>
    <property type="match status" value="1"/>
</dbReference>
<feature type="compositionally biased region" description="Low complexity" evidence="12">
    <location>
        <begin position="1011"/>
        <end position="1041"/>
    </location>
</feature>
<dbReference type="GO" id="GO:0009360">
    <property type="term" value="C:DNA polymerase III complex"/>
    <property type="evidence" value="ECO:0007669"/>
    <property type="project" value="InterPro"/>
</dbReference>
<feature type="domain" description="AAA+ ATPase" evidence="13">
    <location>
        <begin position="36"/>
        <end position="180"/>
    </location>
</feature>
<keyword evidence="9" id="KW-0067">ATP-binding</keyword>
<dbReference type="CDD" id="cd00009">
    <property type="entry name" value="AAA"/>
    <property type="match status" value="1"/>
</dbReference>
<dbReference type="NCBIfam" id="TIGR02397">
    <property type="entry name" value="dnaX_nterm"/>
    <property type="match status" value="1"/>
</dbReference>
<evidence type="ECO:0000256" key="6">
    <source>
        <dbReference type="ARBA" id="ARBA00022723"/>
    </source>
</evidence>
<dbReference type="GO" id="GO:0003887">
    <property type="term" value="F:DNA-directed DNA polymerase activity"/>
    <property type="evidence" value="ECO:0007669"/>
    <property type="project" value="UniProtKB-KW"/>
</dbReference>
<keyword evidence="7" id="KW-0547">Nucleotide-binding</keyword>
<dbReference type="EC" id="2.7.7.7" evidence="2"/>
<dbReference type="AlphaFoldDB" id="A0A5N6RWU7"/>
<evidence type="ECO:0000256" key="10">
    <source>
        <dbReference type="ARBA" id="ARBA00022932"/>
    </source>
</evidence>
<evidence type="ECO:0000313" key="14">
    <source>
        <dbReference type="EMBL" id="KAE8126345.1"/>
    </source>
</evidence>
<organism evidence="14 15">
    <name type="scientific">Bifidobacterium tibiigranuli</name>
    <dbReference type="NCBI Taxonomy" id="2172043"/>
    <lineage>
        <taxon>Bacteria</taxon>
        <taxon>Bacillati</taxon>
        <taxon>Actinomycetota</taxon>
        <taxon>Actinomycetes</taxon>
        <taxon>Bifidobacteriales</taxon>
        <taxon>Bifidobacteriaceae</taxon>
        <taxon>Bifidobacterium</taxon>
    </lineage>
</organism>
<evidence type="ECO:0000256" key="9">
    <source>
        <dbReference type="ARBA" id="ARBA00022840"/>
    </source>
</evidence>
<dbReference type="InterPro" id="IPR027417">
    <property type="entry name" value="P-loop_NTPase"/>
</dbReference>
<evidence type="ECO:0000256" key="5">
    <source>
        <dbReference type="ARBA" id="ARBA00022705"/>
    </source>
</evidence>
<dbReference type="GO" id="GO:0005524">
    <property type="term" value="F:ATP binding"/>
    <property type="evidence" value="ECO:0007669"/>
    <property type="project" value="UniProtKB-KW"/>
</dbReference>
<evidence type="ECO:0000256" key="11">
    <source>
        <dbReference type="ARBA" id="ARBA00049244"/>
    </source>
</evidence>
<comment type="caution">
    <text evidence="14">The sequence shown here is derived from an EMBL/GenBank/DDBJ whole genome shotgun (WGS) entry which is preliminary data.</text>
</comment>
<dbReference type="NCBIfam" id="NF005846">
    <property type="entry name" value="PRK07764.1-6"/>
    <property type="match status" value="1"/>
</dbReference>
<dbReference type="InterPro" id="IPR003593">
    <property type="entry name" value="AAA+_ATPase"/>
</dbReference>
<comment type="catalytic activity">
    <reaction evidence="11">
        <text>DNA(n) + a 2'-deoxyribonucleoside 5'-triphosphate = DNA(n+1) + diphosphate</text>
        <dbReference type="Rhea" id="RHEA:22508"/>
        <dbReference type="Rhea" id="RHEA-COMP:17339"/>
        <dbReference type="Rhea" id="RHEA-COMP:17340"/>
        <dbReference type="ChEBI" id="CHEBI:33019"/>
        <dbReference type="ChEBI" id="CHEBI:61560"/>
        <dbReference type="ChEBI" id="CHEBI:173112"/>
        <dbReference type="EC" id="2.7.7.7"/>
    </reaction>
</comment>
<evidence type="ECO:0000256" key="1">
    <source>
        <dbReference type="ARBA" id="ARBA00006360"/>
    </source>
</evidence>
<evidence type="ECO:0000256" key="3">
    <source>
        <dbReference type="ARBA" id="ARBA00022679"/>
    </source>
</evidence>
<feature type="compositionally biased region" description="Polar residues" evidence="12">
    <location>
        <begin position="457"/>
        <end position="496"/>
    </location>
</feature>
<feature type="compositionally biased region" description="Low complexity" evidence="12">
    <location>
        <begin position="414"/>
        <end position="429"/>
    </location>
</feature>
<dbReference type="PANTHER" id="PTHR11669:SF0">
    <property type="entry name" value="PROTEIN STICHEL-LIKE 2"/>
    <property type="match status" value="1"/>
</dbReference>
<dbReference type="Gene3D" id="1.20.272.10">
    <property type="match status" value="1"/>
</dbReference>
<dbReference type="Pfam" id="PF12169">
    <property type="entry name" value="DNA_pol3_gamma3"/>
    <property type="match status" value="1"/>
</dbReference>
<dbReference type="InterPro" id="IPR022754">
    <property type="entry name" value="DNA_pol_III_gamma-3"/>
</dbReference>
<dbReference type="CDD" id="cd18137">
    <property type="entry name" value="HLD_clamp_pol_III_gamma_tau"/>
    <property type="match status" value="1"/>
</dbReference>
<feature type="compositionally biased region" description="Low complexity" evidence="12">
    <location>
        <begin position="853"/>
        <end position="879"/>
    </location>
</feature>
<evidence type="ECO:0000256" key="7">
    <source>
        <dbReference type="ARBA" id="ARBA00022741"/>
    </source>
</evidence>
<feature type="compositionally biased region" description="Polar residues" evidence="12">
    <location>
        <begin position="953"/>
        <end position="975"/>
    </location>
</feature>
<dbReference type="Pfam" id="PF13177">
    <property type="entry name" value="DNA_pol3_delta2"/>
    <property type="match status" value="1"/>
</dbReference>
<dbReference type="GO" id="GO:0046872">
    <property type="term" value="F:metal ion binding"/>
    <property type="evidence" value="ECO:0007669"/>
    <property type="project" value="UniProtKB-KW"/>
</dbReference>
<dbReference type="RefSeq" id="WP_152581809.1">
    <property type="nucleotide sequence ID" value="NZ_JALCCS010000003.1"/>
</dbReference>
<keyword evidence="10" id="KW-0239">DNA-directed DNA polymerase</keyword>
<dbReference type="SUPFAM" id="SSF52540">
    <property type="entry name" value="P-loop containing nucleoside triphosphate hydrolases"/>
    <property type="match status" value="1"/>
</dbReference>
<dbReference type="PANTHER" id="PTHR11669">
    <property type="entry name" value="REPLICATION FACTOR C / DNA POLYMERASE III GAMMA-TAU SUBUNIT"/>
    <property type="match status" value="1"/>
</dbReference>
<dbReference type="Proteomes" id="UP000325415">
    <property type="component" value="Unassembled WGS sequence"/>
</dbReference>
<comment type="similarity">
    <text evidence="1">Belongs to the DnaX/STICHEL family.</text>
</comment>
<evidence type="ECO:0000256" key="4">
    <source>
        <dbReference type="ARBA" id="ARBA00022695"/>
    </source>
</evidence>
<evidence type="ECO:0000256" key="12">
    <source>
        <dbReference type="SAM" id="MobiDB-lite"/>
    </source>
</evidence>
<name>A0A5N6RWU7_9BIFI</name>
<keyword evidence="5" id="KW-0235">DNA replication</keyword>
<dbReference type="SMART" id="SM00382">
    <property type="entry name" value="AAA"/>
    <property type="match status" value="1"/>
</dbReference>
<evidence type="ECO:0000256" key="8">
    <source>
        <dbReference type="ARBA" id="ARBA00022833"/>
    </source>
</evidence>
<evidence type="ECO:0000259" key="13">
    <source>
        <dbReference type="SMART" id="SM00382"/>
    </source>
</evidence>
<feature type="region of interest" description="Disordered" evidence="12">
    <location>
        <begin position="1087"/>
        <end position="1111"/>
    </location>
</feature>
<feature type="compositionally biased region" description="Low complexity" evidence="12">
    <location>
        <begin position="524"/>
        <end position="561"/>
    </location>
</feature>
<sequence length="1111" mass="114569">MALALYRRYRPDTFDGVIGQTQVTVPLSRALDEGKLTHAYLFSGPRGCGKTSSARILARCINCEQGPTSHPCGECASCRDLATGGPGSIDVVEIDAASHNGVDDARELRERAAFAPARDRYKIFILDEAHMVTQQGFNALLKIVEEPPEHVMFIFATTEPEKVIGTIRSRTHHYPFRLVPTEIMGPYLQQICEKEQIKAEPGVLKLAMRAGGGSVRDTLSVLDQLMVGSVGGVIAQDSAVALLGFTPDALIGEAIDAVIERDGEKLYGVVQKVVVGGFDPRRFVEDLLSRVRDLLVLTLGGERAESVLGDDSAAEDMDHLHRQAEALGLGTLSGMAETINSALSAMTGAVSPRMRLELLAARLLAGRDPETATAMPAQQSSTADMAGIVQRQPSGRAATPASRGGFAGANRRTAQQPSGGAATSSAPASVGQTHNDAAANVGTNAGMARSAARAQSVGASSAEVSNDATPAATPNGTVSNSALSNDATPSVMSNAAAQHASAGVRAASNGRGAGAMDGDSAQHASYAATPAAEPVAAPMASSSGSSPVAPNASVQHAAQGAAAADSAVDSVVDGSAAPAQEDRRSVDERWDAAVAALPSDVREYVTRDKVVRVALASNAAGKQRVSMTFDCPLSQHAFALAVSSDEAHRGHKASKVVLAAVRKVFGANTMIAPAPVAANGDKVEPTSRMSGEQLAQVKQQIALAKAGLAAAGLAVHIGAHAPAQSKEPRTGAADGQQDADDPVHRVSGALLGETGNSADSGNQEAPSYLGVNGQEKLDASDGLNNRGELSNSRNSFSPASPDAARTPDDSERSMSLGKLGNRSDSTGSLSGEDHKNGMAHDAGRDDDNADPWAQPAQEPSATASAAAFVAAAGADAADTGESEGARHHKQVSVPDTSDGIDPWAVSSLPNAAASGTTDSAAVHTLAKVTSNVTSSAADNAHDNAYEPAVHAGETSSAASRGNPSANPAMQDQSDPWQIEVHSVADGSSDSNAANGEQGSRIGRGAVQSAHQPQSIRQSQSARQQVMRQSQQPQQERSAQPVSAGAPEHAQVAPEDDEYSLNDESLGAASAMSMDELAQLFEVKRVEDFAVDDPHNPKNIQPPSKSSKHQEG</sequence>